<dbReference type="PROSITE" id="PS51182">
    <property type="entry name" value="C2_TENSIN"/>
    <property type="match status" value="1"/>
</dbReference>
<dbReference type="SUPFAM" id="SSF49562">
    <property type="entry name" value="C2 domain (Calcium/lipid-binding domain, CaLB)"/>
    <property type="match status" value="1"/>
</dbReference>
<keyword evidence="1" id="KW-0378">Hydrolase</keyword>
<keyword evidence="2" id="KW-0904">Protein phosphatase</keyword>
<evidence type="ECO:0000313" key="9">
    <source>
        <dbReference type="Proteomes" id="UP000583929"/>
    </source>
</evidence>
<sequence>MGLNFSKQEVILKEDLSLQHHVINYVSKSLYIRNLVSRQRRRMLVEGYDLDMSYITDRLLAMSFPAERMRAMFRNPLWQVKSVLDMRHHEHYKIYNLCIEENYNPSHFHGRVEAFPFDDNHVPQLEMIKLFCRTGLMVCSYLVYSGMSAEEALQLYAHKRTTNNEGVSIPSQRRYVSYWSNSLSFPKGVGNGPPVVNLPQPCSRELRRIRLYDTLNMDSVYFVVSELQQIAGQLYRPPVEVARSCCRQIRKGYQRTESLKYFLNFIGSNEEQEEKPQEKEEEEEEVEDQQKPPQVVQMDTESPVLYQKACLECYLQKPVQVTGDVRVIFNQKMNGGRLFYVCFNTAFIRNSLLQLSVRELDKVGSKGRSICGPAFCLELLFGPANVKHTCSTCPSDDDDNDNNNNNNGDNDESGNAFGMSEETVDSKF</sequence>
<accession>A0A7J6GS46</accession>
<dbReference type="Proteomes" id="UP000583929">
    <property type="component" value="Unassembled WGS sequence"/>
</dbReference>
<dbReference type="InterPro" id="IPR051281">
    <property type="entry name" value="Dual-spec_lipid-protein_phosph"/>
</dbReference>
<dbReference type="GO" id="GO:0005829">
    <property type="term" value="C:cytosol"/>
    <property type="evidence" value="ECO:0007669"/>
    <property type="project" value="TreeGrafter"/>
</dbReference>
<dbReference type="SUPFAM" id="SSF52799">
    <property type="entry name" value="(Phosphotyrosine protein) phosphatases II"/>
    <property type="match status" value="1"/>
</dbReference>
<evidence type="ECO:0000259" key="4">
    <source>
        <dbReference type="PROSITE" id="PS51181"/>
    </source>
</evidence>
<feature type="region of interest" description="Disordered" evidence="3">
    <location>
        <begin position="269"/>
        <end position="294"/>
    </location>
</feature>
<evidence type="ECO:0000256" key="3">
    <source>
        <dbReference type="SAM" id="MobiDB-lite"/>
    </source>
</evidence>
<dbReference type="GO" id="GO:0016314">
    <property type="term" value="F:phosphatidylinositol-3,4,5-trisphosphate 3-phosphatase activity"/>
    <property type="evidence" value="ECO:0007669"/>
    <property type="project" value="TreeGrafter"/>
</dbReference>
<name>A0A7J6GS46_CANSA</name>
<dbReference type="InterPro" id="IPR035892">
    <property type="entry name" value="C2_domain_sf"/>
</dbReference>
<dbReference type="PANTHER" id="PTHR12305">
    <property type="entry name" value="PHOSPHATASE WITH HOMOLOGY TO TENSIN"/>
    <property type="match status" value="1"/>
</dbReference>
<dbReference type="Gene3D" id="3.90.190.10">
    <property type="entry name" value="Protein tyrosine phosphatase superfamily"/>
    <property type="match status" value="2"/>
</dbReference>
<dbReference type="InterPro" id="IPR029023">
    <property type="entry name" value="Tensin_phosphatase"/>
</dbReference>
<reference evidence="8 9" key="1">
    <citation type="journal article" date="2020" name="bioRxiv">
        <title>Sequence and annotation of 42 cannabis genomes reveals extensive copy number variation in cannabinoid synthesis and pathogen resistance genes.</title>
        <authorList>
            <person name="Mckernan K.J."/>
            <person name="Helbert Y."/>
            <person name="Kane L.T."/>
            <person name="Ebling H."/>
            <person name="Zhang L."/>
            <person name="Liu B."/>
            <person name="Eaton Z."/>
            <person name="Mclaughlin S."/>
            <person name="Kingan S."/>
            <person name="Baybayan P."/>
            <person name="Concepcion G."/>
            <person name="Jordan M."/>
            <person name="Riva A."/>
            <person name="Barbazuk W."/>
            <person name="Harkins T."/>
        </authorList>
    </citation>
    <scope>NUCLEOTIDE SEQUENCE [LARGE SCALE GENOMIC DNA]</scope>
    <source>
        <strain evidence="8 9">cv. Jamaican Lion 4</strain>
        <strain evidence="6">Father</strain>
        <strain evidence="7">Mother</strain>
        <tissue evidence="7">Leaf</tissue>
    </source>
</reference>
<feature type="region of interest" description="Disordered" evidence="3">
    <location>
        <begin position="394"/>
        <end position="428"/>
    </location>
</feature>
<dbReference type="EMBL" id="JAATIP010000044">
    <property type="protein sequence ID" value="KAF4385621.1"/>
    <property type="molecule type" value="Genomic_DNA"/>
</dbReference>
<organism evidence="7 8">
    <name type="scientific">Cannabis sativa</name>
    <name type="common">Hemp</name>
    <name type="synonym">Marijuana</name>
    <dbReference type="NCBI Taxonomy" id="3483"/>
    <lineage>
        <taxon>Eukaryota</taxon>
        <taxon>Viridiplantae</taxon>
        <taxon>Streptophyta</taxon>
        <taxon>Embryophyta</taxon>
        <taxon>Tracheophyta</taxon>
        <taxon>Spermatophyta</taxon>
        <taxon>Magnoliopsida</taxon>
        <taxon>eudicotyledons</taxon>
        <taxon>Gunneridae</taxon>
        <taxon>Pentapetalae</taxon>
        <taxon>rosids</taxon>
        <taxon>fabids</taxon>
        <taxon>Rosales</taxon>
        <taxon>Cannabaceae</taxon>
        <taxon>Cannabis</taxon>
    </lineage>
</organism>
<dbReference type="EMBL" id="JAATIQ010000158">
    <property type="protein sequence ID" value="KAF4375988.1"/>
    <property type="molecule type" value="Genomic_DNA"/>
</dbReference>
<dbReference type="Proteomes" id="UP000525078">
    <property type="component" value="Unassembled WGS sequence"/>
</dbReference>
<dbReference type="InterPro" id="IPR014020">
    <property type="entry name" value="Tensin_C2-dom"/>
</dbReference>
<dbReference type="AlphaFoldDB" id="A0A7J6GS46"/>
<dbReference type="PANTHER" id="PTHR12305:SF60">
    <property type="entry name" value="PHOSPHATIDYLINOSITOL 3,4,5-TRISPHOSPHATE 3-PHOSPHATASE TPTE2-RELATED"/>
    <property type="match status" value="1"/>
</dbReference>
<dbReference type="GO" id="GO:0004725">
    <property type="term" value="F:protein tyrosine phosphatase activity"/>
    <property type="evidence" value="ECO:0007669"/>
    <property type="project" value="TreeGrafter"/>
</dbReference>
<dbReference type="Pfam" id="PF10409">
    <property type="entry name" value="PTEN_C2"/>
    <property type="match status" value="1"/>
</dbReference>
<dbReference type="Gene3D" id="2.60.40.1110">
    <property type="match status" value="1"/>
</dbReference>
<protein>
    <submittedName>
        <fullName evidence="7">Uncharacterized protein</fullName>
    </submittedName>
</protein>
<evidence type="ECO:0000313" key="6">
    <source>
        <dbReference type="EMBL" id="KAF4375988.1"/>
    </source>
</evidence>
<evidence type="ECO:0000256" key="1">
    <source>
        <dbReference type="ARBA" id="ARBA00022801"/>
    </source>
</evidence>
<dbReference type="PROSITE" id="PS51181">
    <property type="entry name" value="PPASE_TENSIN"/>
    <property type="match status" value="1"/>
</dbReference>
<feature type="domain" description="C2 tensin-type" evidence="5">
    <location>
        <begin position="212"/>
        <end position="384"/>
    </location>
</feature>
<dbReference type="InterPro" id="IPR029021">
    <property type="entry name" value="Prot-tyrosine_phosphatase-like"/>
</dbReference>
<comment type="caution">
    <text evidence="7">The sequence shown here is derived from an EMBL/GenBank/DDBJ whole genome shotgun (WGS) entry which is preliminary data.</text>
</comment>
<dbReference type="GO" id="GO:0046856">
    <property type="term" value="P:phosphatidylinositol dephosphorylation"/>
    <property type="evidence" value="ECO:0007669"/>
    <property type="project" value="TreeGrafter"/>
</dbReference>
<proteinExistence type="predicted"/>
<dbReference type="SMART" id="SM01326">
    <property type="entry name" value="PTEN_C2"/>
    <property type="match status" value="1"/>
</dbReference>
<evidence type="ECO:0000313" key="8">
    <source>
        <dbReference type="Proteomes" id="UP000525078"/>
    </source>
</evidence>
<keyword evidence="9" id="KW-1185">Reference proteome</keyword>
<evidence type="ECO:0000256" key="2">
    <source>
        <dbReference type="ARBA" id="ARBA00022912"/>
    </source>
</evidence>
<evidence type="ECO:0000313" key="7">
    <source>
        <dbReference type="EMBL" id="KAF4385621.1"/>
    </source>
</evidence>
<feature type="domain" description="Phosphatase tensin-type" evidence="4">
    <location>
        <begin position="41"/>
        <end position="186"/>
    </location>
</feature>
<gene>
    <name evidence="7" type="ORF">F8388_010177</name>
    <name evidence="6" type="ORF">G4B88_029352</name>
</gene>
<evidence type="ECO:0000259" key="5">
    <source>
        <dbReference type="PROSITE" id="PS51182"/>
    </source>
</evidence>